<dbReference type="InterPro" id="IPR007278">
    <property type="entry name" value="DUF397"/>
</dbReference>
<dbReference type="AlphaFoldDB" id="A0A4Q7KCV9"/>
<accession>A0A4Q7KCV9</accession>
<dbReference type="RefSeq" id="WP_130348458.1">
    <property type="nucleotide sequence ID" value="NZ_SGWQ01000016.1"/>
</dbReference>
<dbReference type="OrthoDB" id="4558943at2"/>
<evidence type="ECO:0000256" key="1">
    <source>
        <dbReference type="SAM" id="MobiDB-lite"/>
    </source>
</evidence>
<evidence type="ECO:0000259" key="2">
    <source>
        <dbReference type="Pfam" id="PF04149"/>
    </source>
</evidence>
<organism evidence="3 4">
    <name type="scientific">Herbihabitans rhizosphaerae</name>
    <dbReference type="NCBI Taxonomy" id="1872711"/>
    <lineage>
        <taxon>Bacteria</taxon>
        <taxon>Bacillati</taxon>
        <taxon>Actinomycetota</taxon>
        <taxon>Actinomycetes</taxon>
        <taxon>Pseudonocardiales</taxon>
        <taxon>Pseudonocardiaceae</taxon>
        <taxon>Herbihabitans</taxon>
    </lineage>
</organism>
<dbReference type="Proteomes" id="UP000294257">
    <property type="component" value="Unassembled WGS sequence"/>
</dbReference>
<gene>
    <name evidence="3" type="ORF">EV193_11646</name>
</gene>
<keyword evidence="4" id="KW-1185">Reference proteome</keyword>
<comment type="caution">
    <text evidence="3">The sequence shown here is derived from an EMBL/GenBank/DDBJ whole genome shotgun (WGS) entry which is preliminary data.</text>
</comment>
<protein>
    <submittedName>
        <fullName evidence="3">Uncharacterized protein DUF397</fullName>
    </submittedName>
</protein>
<dbReference type="EMBL" id="SGWQ01000016">
    <property type="protein sequence ID" value="RZS30526.1"/>
    <property type="molecule type" value="Genomic_DNA"/>
</dbReference>
<name>A0A4Q7KCV9_9PSEU</name>
<dbReference type="Pfam" id="PF04149">
    <property type="entry name" value="DUF397"/>
    <property type="match status" value="1"/>
</dbReference>
<reference evidence="3 4" key="1">
    <citation type="submission" date="2019-02" db="EMBL/GenBank/DDBJ databases">
        <title>Genomic Encyclopedia of Type Strains, Phase IV (KMG-IV): sequencing the most valuable type-strain genomes for metagenomic binning, comparative biology and taxonomic classification.</title>
        <authorList>
            <person name="Goeker M."/>
        </authorList>
    </citation>
    <scope>NUCLEOTIDE SEQUENCE [LARGE SCALE GENOMIC DNA]</scope>
    <source>
        <strain evidence="3 4">DSM 101727</strain>
    </source>
</reference>
<feature type="region of interest" description="Disordered" evidence="1">
    <location>
        <begin position="1"/>
        <end position="23"/>
    </location>
</feature>
<sequence length="64" mass="6946">MPAMDLTDLRWRKSSRSSDGSNHDCVEVAVAGDMTALRDSKNPSGPLLMVPASGYTSFNRWTSA</sequence>
<feature type="domain" description="DUF397" evidence="2">
    <location>
        <begin position="9"/>
        <end position="58"/>
    </location>
</feature>
<evidence type="ECO:0000313" key="4">
    <source>
        <dbReference type="Proteomes" id="UP000294257"/>
    </source>
</evidence>
<proteinExistence type="predicted"/>
<evidence type="ECO:0000313" key="3">
    <source>
        <dbReference type="EMBL" id="RZS30526.1"/>
    </source>
</evidence>